<feature type="domain" description="Quinate/shikimate 5-dehydrogenase/glutamyl-tRNA reductase" evidence="9">
    <location>
        <begin position="118"/>
        <end position="192"/>
    </location>
</feature>
<dbReference type="PANTHER" id="PTHR21089">
    <property type="entry name" value="SHIKIMATE DEHYDROGENASE"/>
    <property type="match status" value="1"/>
</dbReference>
<feature type="binding site" evidence="8">
    <location>
        <begin position="151"/>
        <end position="156"/>
    </location>
    <ligand>
        <name>NADP(+)</name>
        <dbReference type="ChEBI" id="CHEBI:58349"/>
    </ligand>
</feature>
<dbReference type="Pfam" id="PF08501">
    <property type="entry name" value="Shikimate_dh_N"/>
    <property type="match status" value="1"/>
</dbReference>
<feature type="active site" description="Proton acceptor" evidence="8">
    <location>
        <position position="66"/>
    </location>
</feature>
<dbReference type="NCBIfam" id="TIGR00507">
    <property type="entry name" value="aroE"/>
    <property type="match status" value="1"/>
</dbReference>
<dbReference type="InterPro" id="IPR022893">
    <property type="entry name" value="Shikimate_DH_fam"/>
</dbReference>
<proteinExistence type="inferred from homology"/>
<comment type="catalytic activity">
    <reaction evidence="7 8">
        <text>shikimate + NADP(+) = 3-dehydroshikimate + NADPH + H(+)</text>
        <dbReference type="Rhea" id="RHEA:17737"/>
        <dbReference type="ChEBI" id="CHEBI:15378"/>
        <dbReference type="ChEBI" id="CHEBI:16630"/>
        <dbReference type="ChEBI" id="CHEBI:36208"/>
        <dbReference type="ChEBI" id="CHEBI:57783"/>
        <dbReference type="ChEBI" id="CHEBI:58349"/>
        <dbReference type="EC" id="1.1.1.25"/>
    </reaction>
</comment>
<dbReference type="InterPro" id="IPR046346">
    <property type="entry name" value="Aminoacid_DH-like_N_sf"/>
</dbReference>
<dbReference type="PANTHER" id="PTHR21089:SF1">
    <property type="entry name" value="BIFUNCTIONAL 3-DEHYDROQUINATE DEHYDRATASE_SHIKIMATE DEHYDROGENASE, CHLOROPLASTIC"/>
    <property type="match status" value="1"/>
</dbReference>
<comment type="subunit">
    <text evidence="8">Homodimer.</text>
</comment>
<protein>
    <recommendedName>
        <fullName evidence="2 8">Shikimate dehydrogenase (NADP(+))</fullName>
        <shortName evidence="8">SDH</shortName>
        <ecNumber evidence="2 8">1.1.1.25</ecNumber>
    </recommendedName>
</protein>
<dbReference type="InterPro" id="IPR013708">
    <property type="entry name" value="Shikimate_DH-bd_N"/>
</dbReference>
<dbReference type="GO" id="GO:0004764">
    <property type="term" value="F:shikimate 3-dehydrogenase (NADP+) activity"/>
    <property type="evidence" value="ECO:0007669"/>
    <property type="project" value="UniProtKB-EC"/>
</dbReference>
<dbReference type="InterPro" id="IPR041121">
    <property type="entry name" value="SDH_C"/>
</dbReference>
<evidence type="ECO:0000256" key="8">
    <source>
        <dbReference type="HAMAP-Rule" id="MF_00222"/>
    </source>
</evidence>
<keyword evidence="4 8" id="KW-0521">NADP</keyword>
<feature type="binding site" evidence="8">
    <location>
        <position position="217"/>
    </location>
    <ligand>
        <name>shikimate</name>
        <dbReference type="ChEBI" id="CHEBI:36208"/>
    </ligand>
</feature>
<evidence type="ECO:0000256" key="2">
    <source>
        <dbReference type="ARBA" id="ARBA00012962"/>
    </source>
</evidence>
<dbReference type="Proteomes" id="UP000739180">
    <property type="component" value="Unassembled WGS sequence"/>
</dbReference>
<comment type="caution">
    <text evidence="12">The sequence shown here is derived from an EMBL/GenBank/DDBJ whole genome shotgun (WGS) entry which is preliminary data.</text>
</comment>
<evidence type="ECO:0000256" key="1">
    <source>
        <dbReference type="ARBA" id="ARBA00004871"/>
    </source>
</evidence>
<reference evidence="12 13" key="1">
    <citation type="submission" date="2019-05" db="EMBL/GenBank/DDBJ databases">
        <title>Genome of Alcanivorax gelatiniphagus, an oil degrading marine bacteria.</title>
        <authorList>
            <person name="Kwon K.K."/>
        </authorList>
    </citation>
    <scope>NUCLEOTIDE SEQUENCE [LARGE SCALE GENOMIC DNA]</scope>
    <source>
        <strain evidence="12 13">MEBiC 08158</strain>
    </source>
</reference>
<dbReference type="SUPFAM" id="SSF51735">
    <property type="entry name" value="NAD(P)-binding Rossmann-fold domains"/>
    <property type="match status" value="1"/>
</dbReference>
<feature type="domain" description="Shikimate dehydrogenase substrate binding N-terminal" evidence="10">
    <location>
        <begin position="7"/>
        <end position="89"/>
    </location>
</feature>
<feature type="binding site" evidence="8">
    <location>
        <position position="246"/>
    </location>
    <ligand>
        <name>shikimate</name>
        <dbReference type="ChEBI" id="CHEBI:36208"/>
    </ligand>
</feature>
<feature type="binding site" evidence="8">
    <location>
        <begin position="15"/>
        <end position="17"/>
    </location>
    <ligand>
        <name>shikimate</name>
        <dbReference type="ChEBI" id="CHEBI:36208"/>
    </ligand>
</feature>
<comment type="pathway">
    <text evidence="1 8">Metabolic intermediate biosynthesis; chorismate biosynthesis; chorismate from D-erythrose 4-phosphate and phosphoenolpyruvate: step 4/7.</text>
</comment>
<evidence type="ECO:0000259" key="9">
    <source>
        <dbReference type="Pfam" id="PF01488"/>
    </source>
</evidence>
<evidence type="ECO:0000259" key="11">
    <source>
        <dbReference type="Pfam" id="PF18317"/>
    </source>
</evidence>
<dbReference type="Gene3D" id="3.40.50.10860">
    <property type="entry name" value="Leucine Dehydrogenase, chain A, domain 1"/>
    <property type="match status" value="1"/>
</dbReference>
<dbReference type="RefSeq" id="WP_138773725.1">
    <property type="nucleotide sequence ID" value="NZ_JBHSSX010000157.1"/>
</dbReference>
<evidence type="ECO:0000313" key="13">
    <source>
        <dbReference type="Proteomes" id="UP000739180"/>
    </source>
</evidence>
<keyword evidence="3 8" id="KW-0028">Amino-acid biosynthesis</keyword>
<keyword evidence="5 8" id="KW-0560">Oxidoreductase</keyword>
<comment type="function">
    <text evidence="8">Involved in the biosynthesis of the chorismate, which leads to the biosynthesis of aromatic amino acids. Catalyzes the reversible NADPH linked reduction of 3-dehydroshikimate (DHSA) to yield shikimate (SA).</text>
</comment>
<dbReference type="CDD" id="cd01065">
    <property type="entry name" value="NAD_bind_Shikimate_DH"/>
    <property type="match status" value="1"/>
</dbReference>
<feature type="binding site" evidence="8">
    <location>
        <position position="239"/>
    </location>
    <ligand>
        <name>NADP(+)</name>
        <dbReference type="ChEBI" id="CHEBI:58349"/>
    </ligand>
</feature>
<feature type="binding site" evidence="8">
    <location>
        <position position="78"/>
    </location>
    <ligand>
        <name>NADP(+)</name>
        <dbReference type="ChEBI" id="CHEBI:58349"/>
    </ligand>
</feature>
<evidence type="ECO:0000313" key="12">
    <source>
        <dbReference type="EMBL" id="TMW10889.1"/>
    </source>
</evidence>
<keyword evidence="13" id="KW-1185">Reference proteome</keyword>
<feature type="binding site" evidence="8">
    <location>
        <position position="102"/>
    </location>
    <ligand>
        <name>shikimate</name>
        <dbReference type="ChEBI" id="CHEBI:36208"/>
    </ligand>
</feature>
<evidence type="ECO:0000256" key="4">
    <source>
        <dbReference type="ARBA" id="ARBA00022857"/>
    </source>
</evidence>
<dbReference type="InterPro" id="IPR011342">
    <property type="entry name" value="Shikimate_DH"/>
</dbReference>
<dbReference type="Pfam" id="PF18317">
    <property type="entry name" value="SDH_C"/>
    <property type="match status" value="1"/>
</dbReference>
<dbReference type="InterPro" id="IPR036291">
    <property type="entry name" value="NAD(P)-bd_dom_sf"/>
</dbReference>
<evidence type="ECO:0000256" key="3">
    <source>
        <dbReference type="ARBA" id="ARBA00022605"/>
    </source>
</evidence>
<dbReference type="Gene3D" id="3.40.50.720">
    <property type="entry name" value="NAD(P)-binding Rossmann-like Domain"/>
    <property type="match status" value="1"/>
</dbReference>
<evidence type="ECO:0000256" key="6">
    <source>
        <dbReference type="ARBA" id="ARBA00023141"/>
    </source>
</evidence>
<comment type="similarity">
    <text evidence="8">Belongs to the shikimate dehydrogenase family.</text>
</comment>
<accession>A0ABY2XGT8</accession>
<evidence type="ECO:0000259" key="10">
    <source>
        <dbReference type="Pfam" id="PF08501"/>
    </source>
</evidence>
<dbReference type="SUPFAM" id="SSF53223">
    <property type="entry name" value="Aminoacid dehydrogenase-like, N-terminal domain"/>
    <property type="match status" value="1"/>
</dbReference>
<sequence>MSDRYAVFGNPVRHSRSPDIHHAFAAQRGEDLSYERIEAPVDGFPAAVAAFFDAGGRGANVTVPFKEQAWELCDELTDRARQAGAVNTLWRRDGVLHGDNTDGAGLVADLRGNQGWALGDKRLLILGAGGAVRGVLGPLLAQAPSQLVIANRTVARAETLVERFAGSGVALYASDLDALQGPFDVIINAISAGLHGDMPPLPDGLVGEATVAYDMVYGAEPTPFMKWARAAGAVAVCDGLGMLVEQAAEAYQVWRGHRPETAPVLTGLRHAQG</sequence>
<feature type="binding site" evidence="8">
    <location>
        <position position="215"/>
    </location>
    <ligand>
        <name>NADP(+)</name>
        <dbReference type="ChEBI" id="CHEBI:58349"/>
    </ligand>
</feature>
<dbReference type="EMBL" id="VCQT01000045">
    <property type="protein sequence ID" value="TMW10889.1"/>
    <property type="molecule type" value="Genomic_DNA"/>
</dbReference>
<feature type="binding site" evidence="8">
    <location>
        <begin position="127"/>
        <end position="131"/>
    </location>
    <ligand>
        <name>NADP(+)</name>
        <dbReference type="ChEBI" id="CHEBI:58349"/>
    </ligand>
</feature>
<evidence type="ECO:0000256" key="7">
    <source>
        <dbReference type="ARBA" id="ARBA00049442"/>
    </source>
</evidence>
<evidence type="ECO:0000256" key="5">
    <source>
        <dbReference type="ARBA" id="ARBA00023002"/>
    </source>
</evidence>
<feature type="binding site" evidence="8">
    <location>
        <position position="62"/>
    </location>
    <ligand>
        <name>shikimate</name>
        <dbReference type="ChEBI" id="CHEBI:36208"/>
    </ligand>
</feature>
<feature type="domain" description="SDH C-terminal" evidence="11">
    <location>
        <begin position="239"/>
        <end position="264"/>
    </location>
</feature>
<dbReference type="NCBIfam" id="NF001310">
    <property type="entry name" value="PRK00258.1-2"/>
    <property type="match status" value="1"/>
</dbReference>
<keyword evidence="6 8" id="KW-0057">Aromatic amino acid biosynthesis</keyword>
<name>A0ABY2XGT8_9GAMM</name>
<dbReference type="EC" id="1.1.1.25" evidence="2 8"/>
<organism evidence="12 13">
    <name type="scientific">Alloalcanivorax gelatiniphagus</name>
    <dbReference type="NCBI Taxonomy" id="1194167"/>
    <lineage>
        <taxon>Bacteria</taxon>
        <taxon>Pseudomonadati</taxon>
        <taxon>Pseudomonadota</taxon>
        <taxon>Gammaproteobacteria</taxon>
        <taxon>Oceanospirillales</taxon>
        <taxon>Alcanivoracaceae</taxon>
        <taxon>Alloalcanivorax</taxon>
    </lineage>
</organism>
<dbReference type="InterPro" id="IPR006151">
    <property type="entry name" value="Shikm_DH/Glu-tRNA_Rdtase"/>
</dbReference>
<dbReference type="HAMAP" id="MF_00222">
    <property type="entry name" value="Shikimate_DH_AroE"/>
    <property type="match status" value="1"/>
</dbReference>
<feature type="binding site" evidence="8">
    <location>
        <position position="87"/>
    </location>
    <ligand>
        <name>shikimate</name>
        <dbReference type="ChEBI" id="CHEBI:36208"/>
    </ligand>
</feature>
<gene>
    <name evidence="8 12" type="primary">aroE</name>
    <name evidence="12" type="ORF">FGS76_16395</name>
</gene>
<dbReference type="Pfam" id="PF01488">
    <property type="entry name" value="Shikimate_DH"/>
    <property type="match status" value="1"/>
</dbReference>